<accession>A0A089LEG4</accession>
<sequence>MNLVIGGNGGLGYSITQELLSRGKLVTATYHRSNEALSRLRGPLLTIASLDIQDDKGLASLLTGVTTVYFCLNVPYQEWYTIMPKALERLTGRLHSGQTLVFPGNVYGYGRFQYLPADENHPKAALTRKGKLRNQLEELLMKQAAEHGFRYVIPRYPDYYGPNVTNRVFGPIFSGALRARTIAWPVKLDVPHDLVYIRDAAKAAVLLADSGEEGEWHVSGSGAIEGRQFLNMIQDEADSPRKCRTLPGWAVGLAGIFDKEAKEFHELLYEFEYPLLLNENKFMKRFPEYSPTAYKVAVKETLGWFREQQE</sequence>
<dbReference type="PANTHER" id="PTHR48079">
    <property type="entry name" value="PROTEIN YEEZ"/>
    <property type="match status" value="1"/>
</dbReference>
<proteinExistence type="predicted"/>
<dbReference type="InterPro" id="IPR051783">
    <property type="entry name" value="NAD(P)-dependent_oxidoreduct"/>
</dbReference>
<organism evidence="2 3">
    <name type="scientific">Paenibacillus borealis</name>
    <dbReference type="NCBI Taxonomy" id="160799"/>
    <lineage>
        <taxon>Bacteria</taxon>
        <taxon>Bacillati</taxon>
        <taxon>Bacillota</taxon>
        <taxon>Bacilli</taxon>
        <taxon>Bacillales</taxon>
        <taxon>Paenibacillaceae</taxon>
        <taxon>Paenibacillus</taxon>
    </lineage>
</organism>
<dbReference type="GO" id="GO:0004029">
    <property type="term" value="F:aldehyde dehydrogenase (NAD+) activity"/>
    <property type="evidence" value="ECO:0007669"/>
    <property type="project" value="TreeGrafter"/>
</dbReference>
<dbReference type="PANTHER" id="PTHR48079:SF6">
    <property type="entry name" value="NAD(P)-BINDING DOMAIN-CONTAINING PROTEIN-RELATED"/>
    <property type="match status" value="1"/>
</dbReference>
<name>A0A089LEG4_PAEBO</name>
<evidence type="ECO:0000313" key="3">
    <source>
        <dbReference type="Proteomes" id="UP000029518"/>
    </source>
</evidence>
<dbReference type="KEGG" id="pbd:PBOR_17075"/>
<dbReference type="InterPro" id="IPR036291">
    <property type="entry name" value="NAD(P)-bd_dom_sf"/>
</dbReference>
<dbReference type="EMBL" id="CP009285">
    <property type="protein sequence ID" value="AIQ58460.1"/>
    <property type="molecule type" value="Genomic_DNA"/>
</dbReference>
<dbReference type="Proteomes" id="UP000029518">
    <property type="component" value="Chromosome"/>
</dbReference>
<protein>
    <recommendedName>
        <fullName evidence="1">NAD-dependent epimerase/dehydratase domain-containing protein</fullName>
    </recommendedName>
</protein>
<dbReference type="InterPro" id="IPR001509">
    <property type="entry name" value="Epimerase_deHydtase"/>
</dbReference>
<dbReference type="RefSeq" id="WP_042213407.1">
    <property type="nucleotide sequence ID" value="NZ_CP009285.1"/>
</dbReference>
<dbReference type="OrthoDB" id="112777at2"/>
<dbReference type="Pfam" id="PF01370">
    <property type="entry name" value="Epimerase"/>
    <property type="match status" value="1"/>
</dbReference>
<feature type="domain" description="NAD-dependent epimerase/dehydratase" evidence="1">
    <location>
        <begin position="3"/>
        <end position="214"/>
    </location>
</feature>
<evidence type="ECO:0000259" key="1">
    <source>
        <dbReference type="Pfam" id="PF01370"/>
    </source>
</evidence>
<reference evidence="2" key="1">
    <citation type="submission" date="2014-08" db="EMBL/GenBank/DDBJ databases">
        <title>Comparative genomics of the Paenibacillus odorifer group.</title>
        <authorList>
            <person name="den Bakker H.C."/>
            <person name="Tsai Y.-C.Y.-C."/>
            <person name="Martin N."/>
            <person name="Korlach J."/>
            <person name="Wiedmann M."/>
        </authorList>
    </citation>
    <scope>NUCLEOTIDE SEQUENCE [LARGE SCALE GENOMIC DNA]</scope>
    <source>
        <strain evidence="2">DSM 13188</strain>
    </source>
</reference>
<dbReference type="SUPFAM" id="SSF51735">
    <property type="entry name" value="NAD(P)-binding Rossmann-fold domains"/>
    <property type="match status" value="1"/>
</dbReference>
<keyword evidence="3" id="KW-1185">Reference proteome</keyword>
<gene>
    <name evidence="2" type="ORF">PBOR_17075</name>
</gene>
<dbReference type="Gene3D" id="3.40.50.720">
    <property type="entry name" value="NAD(P)-binding Rossmann-like Domain"/>
    <property type="match status" value="2"/>
</dbReference>
<dbReference type="HOGENOM" id="CLU_049717_0_0_9"/>
<dbReference type="GO" id="GO:0005737">
    <property type="term" value="C:cytoplasm"/>
    <property type="evidence" value="ECO:0007669"/>
    <property type="project" value="TreeGrafter"/>
</dbReference>
<dbReference type="AlphaFoldDB" id="A0A089LEG4"/>
<evidence type="ECO:0000313" key="2">
    <source>
        <dbReference type="EMBL" id="AIQ58460.1"/>
    </source>
</evidence>